<keyword evidence="4 9" id="KW-0812">Transmembrane</keyword>
<dbReference type="GO" id="GO:0005886">
    <property type="term" value="C:plasma membrane"/>
    <property type="evidence" value="ECO:0007669"/>
    <property type="project" value="UniProtKB-SubCell"/>
</dbReference>
<keyword evidence="10" id="KW-0732">Signal</keyword>
<evidence type="ECO:0000256" key="8">
    <source>
        <dbReference type="ARBA" id="ARBA00023180"/>
    </source>
</evidence>
<sequence>MKVVALFLLAITLIKFTKSDKILAEFIRDYYGSCDIHQIVIFACWNYAADISQSVMGLDTVVTYQSTMNDVDVTTILRIAHFQVGVVLDFDCPFSKNILDKFSNQLHFNDSYYWLVLSRLTPISVNFLQHLRLTIEAELTFAVREGDTFKLHDVYNPSYRHGCDVVIVDKGKWSPGDGLSNKLTQYKYERRHLHGVTLNFTVTVANPVDVDIVTYLSSQKNRGLDPMQKSHYNLMLFLQYLYKFSITVYLSPLWGILVNGSYNGIMGDMVSNEGVDMSISPFEFDWYRLHVVEYVVPTWFTDFTFSFLHPTKSTMRNNFLKPFTQDLWWAILLVGAVYWVLLLLSLMLEQHHETGRQNINAGAVETGLTTVAALSQQGLSDSPHFPSGRITFLSLFLWALLLYQFYSASIVSSLITAPPRWIKSLKDLTESDLEVGAIDVSFFRDWFKITNNSDIRDLYNRKMNSSVSNWPNAFMSVPAGLKKVQEGGYAFLTETASTYRIMRETYSEDEICAVQEIRPQPRNKMSPILPKNSPFKKMITYGFTKIIQSGLLAHVQHYWRGSVPECPESYSSMPTAMGMKEFSPALFLLCIGAGISIVTLLIEYFHFYLEDQRDRATRHLEELPQ</sequence>
<proteinExistence type="inferred from homology"/>
<dbReference type="GO" id="GO:0050906">
    <property type="term" value="P:detection of stimulus involved in sensory perception"/>
    <property type="evidence" value="ECO:0007669"/>
    <property type="project" value="UniProtKB-ARBA"/>
</dbReference>
<feature type="domain" description="Ionotropic glutamate receptor C-terminal" evidence="11">
    <location>
        <begin position="328"/>
        <end position="592"/>
    </location>
</feature>
<dbReference type="Pfam" id="PF24576">
    <property type="entry name" value="IR75A_N"/>
    <property type="match status" value="1"/>
</dbReference>
<dbReference type="GO" id="GO:0015276">
    <property type="term" value="F:ligand-gated monoatomic ion channel activity"/>
    <property type="evidence" value="ECO:0007669"/>
    <property type="project" value="InterPro"/>
</dbReference>
<dbReference type="EMBL" id="ML158721">
    <property type="protein sequence ID" value="THK33136.1"/>
    <property type="molecule type" value="Genomic_DNA"/>
</dbReference>
<keyword evidence="3" id="KW-1003">Cell membrane</keyword>
<organism evidence="13 14">
    <name type="scientific">Diachasma alloeum</name>
    <dbReference type="NCBI Taxonomy" id="454923"/>
    <lineage>
        <taxon>Eukaryota</taxon>
        <taxon>Metazoa</taxon>
        <taxon>Ecdysozoa</taxon>
        <taxon>Arthropoda</taxon>
        <taxon>Hexapoda</taxon>
        <taxon>Insecta</taxon>
        <taxon>Pterygota</taxon>
        <taxon>Neoptera</taxon>
        <taxon>Endopterygota</taxon>
        <taxon>Hymenoptera</taxon>
        <taxon>Apocrita</taxon>
        <taxon>Ichneumonoidea</taxon>
        <taxon>Braconidae</taxon>
        <taxon>Opiinae</taxon>
        <taxon>Diachasma</taxon>
    </lineage>
</organism>
<dbReference type="InterPro" id="IPR057074">
    <property type="entry name" value="IR75A_N"/>
</dbReference>
<keyword evidence="5 9" id="KW-1133">Transmembrane helix</keyword>
<protein>
    <submittedName>
        <fullName evidence="13">Ionotropic receptor 64a.4</fullName>
    </submittedName>
</protein>
<evidence type="ECO:0000313" key="13">
    <source>
        <dbReference type="EMBL" id="THK33136.1"/>
    </source>
</evidence>
<dbReference type="PANTHER" id="PTHR42643:SF33">
    <property type="entry name" value="GLUTAMATE RECEPTOR 2-LIKE PROTEIN"/>
    <property type="match status" value="1"/>
</dbReference>
<dbReference type="InterPro" id="IPR001320">
    <property type="entry name" value="Iontro_rcpt_C"/>
</dbReference>
<evidence type="ECO:0000256" key="10">
    <source>
        <dbReference type="SAM" id="SignalP"/>
    </source>
</evidence>
<keyword evidence="14" id="KW-1185">Reference proteome</keyword>
<dbReference type="InterPro" id="IPR052192">
    <property type="entry name" value="Insect_Ionotropic_Sensory_Rcpt"/>
</dbReference>
<dbReference type="PANTHER" id="PTHR42643">
    <property type="entry name" value="IONOTROPIC RECEPTOR 20A-RELATED"/>
    <property type="match status" value="1"/>
</dbReference>
<evidence type="ECO:0000256" key="6">
    <source>
        <dbReference type="ARBA" id="ARBA00023136"/>
    </source>
</evidence>
<dbReference type="SUPFAM" id="SSF53850">
    <property type="entry name" value="Periplasmic binding protein-like II"/>
    <property type="match status" value="1"/>
</dbReference>
<keyword evidence="6 9" id="KW-0472">Membrane</keyword>
<feature type="domain" description="Ionotropic receptor 75a N-terminal" evidence="12">
    <location>
        <begin position="25"/>
        <end position="200"/>
    </location>
</feature>
<dbReference type="Proteomes" id="UP000297026">
    <property type="component" value="Unassembled WGS sequence"/>
</dbReference>
<comment type="similarity">
    <text evidence="2">Belongs to the glutamate-gated ion channel (TC 1.A.10.1) family.</text>
</comment>
<gene>
    <name evidence="13" type="primary">Ir64a.4</name>
    <name evidence="13" type="ORF">DALL_DALL000320</name>
</gene>
<feature type="signal peptide" evidence="10">
    <location>
        <begin position="1"/>
        <end position="19"/>
    </location>
</feature>
<dbReference type="AlphaFoldDB" id="A0A4E0RNY0"/>
<comment type="subcellular location">
    <subcellularLocation>
        <location evidence="1">Cell membrane</location>
        <topology evidence="1">Multi-pass membrane protein</topology>
    </subcellularLocation>
</comment>
<evidence type="ECO:0000256" key="9">
    <source>
        <dbReference type="SAM" id="Phobius"/>
    </source>
</evidence>
<dbReference type="Gene3D" id="3.40.190.10">
    <property type="entry name" value="Periplasmic binding protein-like II"/>
    <property type="match status" value="3"/>
</dbReference>
<accession>A0A4E0RNY0</accession>
<evidence type="ECO:0000256" key="3">
    <source>
        <dbReference type="ARBA" id="ARBA00022475"/>
    </source>
</evidence>
<name>A0A4E0RNY0_9HYME</name>
<evidence type="ECO:0000313" key="14">
    <source>
        <dbReference type="Proteomes" id="UP000297026"/>
    </source>
</evidence>
<evidence type="ECO:0000259" key="11">
    <source>
        <dbReference type="Pfam" id="PF00060"/>
    </source>
</evidence>
<evidence type="ECO:0000256" key="1">
    <source>
        <dbReference type="ARBA" id="ARBA00004651"/>
    </source>
</evidence>
<dbReference type="Pfam" id="PF00060">
    <property type="entry name" value="Lig_chan"/>
    <property type="match status" value="1"/>
</dbReference>
<evidence type="ECO:0000256" key="7">
    <source>
        <dbReference type="ARBA" id="ARBA00023170"/>
    </source>
</evidence>
<feature type="transmembrane region" description="Helical" evidence="9">
    <location>
        <begin position="586"/>
        <end position="609"/>
    </location>
</feature>
<evidence type="ECO:0000256" key="2">
    <source>
        <dbReference type="ARBA" id="ARBA00008685"/>
    </source>
</evidence>
<reference evidence="13" key="1">
    <citation type="submission" date="2019-02" db="EMBL/GenBank/DDBJ databases">
        <title>Genome of the parasitoid wasp Diachasma alloeum, an emerging model for ecological speciation and transitions to asexual reproduction.</title>
        <authorList>
            <person name="Robertson H.M."/>
            <person name="Walden K.K."/>
            <person name="Tvedte E.S."/>
            <person name="Hood G.R."/>
            <person name="Feder J.L."/>
            <person name="Forbes A.A."/>
            <person name="Logsdon J.M."/>
            <person name="Mcelroy K.E."/>
        </authorList>
    </citation>
    <scope>NUCLEOTIDE SEQUENCE [LARGE SCALE GENOMIC DNA]</scope>
    <source>
        <strain evidence="13">Michigan</strain>
    </source>
</reference>
<dbReference type="OrthoDB" id="413361at2759"/>
<dbReference type="KEGG" id="dam:107041794"/>
<feature type="transmembrane region" description="Helical" evidence="9">
    <location>
        <begin position="395"/>
        <end position="417"/>
    </location>
</feature>
<evidence type="ECO:0000256" key="5">
    <source>
        <dbReference type="ARBA" id="ARBA00022989"/>
    </source>
</evidence>
<dbReference type="CTD" id="107041794"/>
<feature type="transmembrane region" description="Helical" evidence="9">
    <location>
        <begin position="327"/>
        <end position="346"/>
    </location>
</feature>
<dbReference type="GeneID" id="107041794"/>
<keyword evidence="8" id="KW-0325">Glycoprotein</keyword>
<keyword evidence="7 13" id="KW-0675">Receptor</keyword>
<evidence type="ECO:0000256" key="4">
    <source>
        <dbReference type="ARBA" id="ARBA00022692"/>
    </source>
</evidence>
<evidence type="ECO:0000259" key="12">
    <source>
        <dbReference type="Pfam" id="PF24576"/>
    </source>
</evidence>
<feature type="chain" id="PRO_5020029921" evidence="10">
    <location>
        <begin position="20"/>
        <end position="625"/>
    </location>
</feature>